<dbReference type="OrthoDB" id="368476at2"/>
<reference evidence="5 6" key="1">
    <citation type="submission" date="2018-06" db="EMBL/GenBank/DDBJ databases">
        <title>Genomic Encyclopedia of Type Strains, Phase IV (KMG-V): Genome sequencing to study the core and pangenomes of soil and plant-associated prokaryotes.</title>
        <authorList>
            <person name="Whitman W."/>
        </authorList>
    </citation>
    <scope>NUCLEOTIDE SEQUENCE [LARGE SCALE GENOMIC DNA]</scope>
    <source>
        <strain evidence="5 6">SRCL-318</strain>
        <strain evidence="4 7">SRMrh-85</strain>
    </source>
</reference>
<comment type="caution">
    <text evidence="5">The sequence shown here is derived from an EMBL/GenBank/DDBJ whole genome shotgun (WGS) entry which is preliminary data.</text>
</comment>
<organism evidence="5 6">
    <name type="scientific">Paraburkholderia silvatlantica</name>
    <dbReference type="NCBI Taxonomy" id="321895"/>
    <lineage>
        <taxon>Bacteria</taxon>
        <taxon>Pseudomonadati</taxon>
        <taxon>Pseudomonadota</taxon>
        <taxon>Betaproteobacteria</taxon>
        <taxon>Burkholderiales</taxon>
        <taxon>Burkholderiaceae</taxon>
        <taxon>Paraburkholderia</taxon>
    </lineage>
</organism>
<dbReference type="Proteomes" id="UP000247772">
    <property type="component" value="Unassembled WGS sequence"/>
</dbReference>
<accession>A0A2U1ACU8</accession>
<dbReference type="Proteomes" id="UP000533533">
    <property type="component" value="Unassembled WGS sequence"/>
</dbReference>
<protein>
    <submittedName>
        <fullName evidence="5">Amino acid ABC transporter substrate-binding protein (PAAT family)</fullName>
    </submittedName>
    <submittedName>
        <fullName evidence="4">Octopine/nopaline transport system substrate-binding protein</fullName>
    </submittedName>
</protein>
<dbReference type="Gene3D" id="3.40.190.10">
    <property type="entry name" value="Periplasmic binding protein-like II"/>
    <property type="match status" value="2"/>
</dbReference>
<evidence type="ECO:0000313" key="6">
    <source>
        <dbReference type="Proteomes" id="UP000247772"/>
    </source>
</evidence>
<feature type="domain" description="Solute-binding protein family 3/N-terminal" evidence="3">
    <location>
        <begin position="34"/>
        <end position="280"/>
    </location>
</feature>
<dbReference type="EMBL" id="JACHVZ010000001">
    <property type="protein sequence ID" value="MBB2925847.1"/>
    <property type="molecule type" value="Genomic_DNA"/>
</dbReference>
<dbReference type="InterPro" id="IPR001638">
    <property type="entry name" value="Solute-binding_3/MltF_N"/>
</dbReference>
<evidence type="ECO:0000256" key="1">
    <source>
        <dbReference type="ARBA" id="ARBA00022729"/>
    </source>
</evidence>
<name>A0A2U1ACU8_9BURK</name>
<keyword evidence="7" id="KW-1185">Reference proteome</keyword>
<feature type="chain" id="PRO_5030057824" evidence="2">
    <location>
        <begin position="30"/>
        <end position="283"/>
    </location>
</feature>
<dbReference type="PANTHER" id="PTHR35936:SF19">
    <property type="entry name" value="AMINO-ACID-BINDING PROTEIN YXEM-RELATED"/>
    <property type="match status" value="1"/>
</dbReference>
<dbReference type="Pfam" id="PF00497">
    <property type="entry name" value="SBP_bac_3"/>
    <property type="match status" value="1"/>
</dbReference>
<dbReference type="EMBL" id="QJSQ01000001">
    <property type="protein sequence ID" value="PYE27869.1"/>
    <property type="molecule type" value="Genomic_DNA"/>
</dbReference>
<evidence type="ECO:0000313" key="4">
    <source>
        <dbReference type="EMBL" id="MBB2925847.1"/>
    </source>
</evidence>
<evidence type="ECO:0000256" key="2">
    <source>
        <dbReference type="SAM" id="SignalP"/>
    </source>
</evidence>
<feature type="signal peptide" evidence="2">
    <location>
        <begin position="1"/>
        <end position="29"/>
    </location>
</feature>
<evidence type="ECO:0000313" key="5">
    <source>
        <dbReference type="EMBL" id="PYE27869.1"/>
    </source>
</evidence>
<dbReference type="AlphaFoldDB" id="A0A2U1ACU8"/>
<evidence type="ECO:0000313" key="7">
    <source>
        <dbReference type="Proteomes" id="UP000533533"/>
    </source>
</evidence>
<keyword evidence="1 2" id="KW-0732">Signal</keyword>
<gene>
    <name evidence="5" type="ORF">C7410_101201</name>
    <name evidence="4" type="ORF">FHX59_000253</name>
</gene>
<dbReference type="RefSeq" id="WP_110384688.1">
    <property type="nucleotide sequence ID" value="NZ_JACHVZ010000001.1"/>
</dbReference>
<dbReference type="SUPFAM" id="SSF53850">
    <property type="entry name" value="Periplasmic binding protein-like II"/>
    <property type="match status" value="1"/>
</dbReference>
<dbReference type="PANTHER" id="PTHR35936">
    <property type="entry name" value="MEMBRANE-BOUND LYTIC MUREIN TRANSGLYCOSYLASE F"/>
    <property type="match status" value="1"/>
</dbReference>
<dbReference type="CDD" id="cd13699">
    <property type="entry name" value="PBP2_OccT_like"/>
    <property type="match status" value="1"/>
</dbReference>
<proteinExistence type="predicted"/>
<sequence>MQAKYPRLAKALIGAALGVTLLGSGSAGAKEWKSVTIALDGSYAPWNLTLPGGKLGGFEPELVENLCARAQIQCKLVAQDWDGMIPGLQAGKFDVLMDAISITPEREKIIAFSKPYAATPATFAVSDTKILPKGGPNTPPLKLDADARSNAPAIEAMRKALKGKTIGIQSGTVYTGFINANFKDVASVRVYKTAPERDLDLTNGRIDATFDDVTYYTANADKSPVVIAGTMISGPIWGPGEGLAFRKQDADLKAKFDTAITAALADGTVKKLALKWFKTDVTP</sequence>
<dbReference type="SMART" id="SM00062">
    <property type="entry name" value="PBPb"/>
    <property type="match status" value="1"/>
</dbReference>
<evidence type="ECO:0000259" key="3">
    <source>
        <dbReference type="SMART" id="SM00062"/>
    </source>
</evidence>